<dbReference type="EMBL" id="FNAG01000001">
    <property type="protein sequence ID" value="SDD08705.1"/>
    <property type="molecule type" value="Genomic_DNA"/>
</dbReference>
<dbReference type="OrthoDB" id="9796554at2"/>
<dbReference type="CDD" id="cd02966">
    <property type="entry name" value="TlpA_like_family"/>
    <property type="match status" value="1"/>
</dbReference>
<dbReference type="InterPro" id="IPR017937">
    <property type="entry name" value="Thioredoxin_CS"/>
</dbReference>
<dbReference type="Gene3D" id="3.40.30.10">
    <property type="entry name" value="Glutaredoxin"/>
    <property type="match status" value="1"/>
</dbReference>
<keyword evidence="4" id="KW-0676">Redox-active center</keyword>
<evidence type="ECO:0000256" key="2">
    <source>
        <dbReference type="ARBA" id="ARBA00022748"/>
    </source>
</evidence>
<dbReference type="PROSITE" id="PS51352">
    <property type="entry name" value="THIOREDOXIN_2"/>
    <property type="match status" value="1"/>
</dbReference>
<dbReference type="PANTHER" id="PTHR42852">
    <property type="entry name" value="THIOL:DISULFIDE INTERCHANGE PROTEIN DSBE"/>
    <property type="match status" value="1"/>
</dbReference>
<organism evidence="6 7">
    <name type="scientific">Aquimonas voraii</name>
    <dbReference type="NCBI Taxonomy" id="265719"/>
    <lineage>
        <taxon>Bacteria</taxon>
        <taxon>Pseudomonadati</taxon>
        <taxon>Pseudomonadota</taxon>
        <taxon>Gammaproteobacteria</taxon>
        <taxon>Lysobacterales</taxon>
        <taxon>Lysobacteraceae</taxon>
        <taxon>Aquimonas</taxon>
    </lineage>
</organism>
<dbReference type="GO" id="GO:0017004">
    <property type="term" value="P:cytochrome complex assembly"/>
    <property type="evidence" value="ECO:0007669"/>
    <property type="project" value="UniProtKB-KW"/>
</dbReference>
<protein>
    <submittedName>
        <fullName evidence="6">Thiol-disulfide isomerase or thioredoxin</fullName>
    </submittedName>
</protein>
<comment type="subcellular location">
    <subcellularLocation>
        <location evidence="1">Cell envelope</location>
    </subcellularLocation>
</comment>
<dbReference type="SUPFAM" id="SSF52833">
    <property type="entry name" value="Thioredoxin-like"/>
    <property type="match status" value="1"/>
</dbReference>
<dbReference type="PROSITE" id="PS00194">
    <property type="entry name" value="THIOREDOXIN_1"/>
    <property type="match status" value="1"/>
</dbReference>
<keyword evidence="6" id="KW-0413">Isomerase</keyword>
<keyword evidence="7" id="KW-1185">Reference proteome</keyword>
<dbReference type="AlphaFoldDB" id="A0A1G6RXN8"/>
<keyword evidence="3" id="KW-1015">Disulfide bond</keyword>
<dbReference type="Proteomes" id="UP000199603">
    <property type="component" value="Unassembled WGS sequence"/>
</dbReference>
<dbReference type="InterPro" id="IPR036249">
    <property type="entry name" value="Thioredoxin-like_sf"/>
</dbReference>
<dbReference type="InterPro" id="IPR013766">
    <property type="entry name" value="Thioredoxin_domain"/>
</dbReference>
<evidence type="ECO:0000256" key="1">
    <source>
        <dbReference type="ARBA" id="ARBA00004196"/>
    </source>
</evidence>
<evidence type="ECO:0000259" key="5">
    <source>
        <dbReference type="PROSITE" id="PS51352"/>
    </source>
</evidence>
<dbReference type="InterPro" id="IPR000866">
    <property type="entry name" value="AhpC/TSA"/>
</dbReference>
<evidence type="ECO:0000313" key="6">
    <source>
        <dbReference type="EMBL" id="SDD08705.1"/>
    </source>
</evidence>
<gene>
    <name evidence="6" type="ORF">SAMN04488509_101129</name>
</gene>
<dbReference type="GO" id="GO:0016209">
    <property type="term" value="F:antioxidant activity"/>
    <property type="evidence" value="ECO:0007669"/>
    <property type="project" value="InterPro"/>
</dbReference>
<evidence type="ECO:0000256" key="4">
    <source>
        <dbReference type="ARBA" id="ARBA00023284"/>
    </source>
</evidence>
<dbReference type="STRING" id="265719.SAMN04488509_101129"/>
<evidence type="ECO:0000313" key="7">
    <source>
        <dbReference type="Proteomes" id="UP000199603"/>
    </source>
</evidence>
<name>A0A1G6RXN8_9GAMM</name>
<dbReference type="InterPro" id="IPR050553">
    <property type="entry name" value="Thioredoxin_ResA/DsbE_sf"/>
</dbReference>
<dbReference type="GO" id="GO:0016853">
    <property type="term" value="F:isomerase activity"/>
    <property type="evidence" value="ECO:0007669"/>
    <property type="project" value="UniProtKB-KW"/>
</dbReference>
<keyword evidence="2" id="KW-0201">Cytochrome c-type biogenesis</keyword>
<reference evidence="6 7" key="1">
    <citation type="submission" date="2016-10" db="EMBL/GenBank/DDBJ databases">
        <authorList>
            <person name="de Groot N.N."/>
        </authorList>
    </citation>
    <scope>NUCLEOTIDE SEQUENCE [LARGE SCALE GENOMIC DNA]</scope>
    <source>
        <strain evidence="6 7">DSM 16957</strain>
    </source>
</reference>
<dbReference type="PANTHER" id="PTHR42852:SF6">
    <property type="entry name" value="THIOL:DISULFIDE INTERCHANGE PROTEIN DSBE"/>
    <property type="match status" value="1"/>
</dbReference>
<dbReference type="GO" id="GO:0030313">
    <property type="term" value="C:cell envelope"/>
    <property type="evidence" value="ECO:0007669"/>
    <property type="project" value="UniProtKB-SubCell"/>
</dbReference>
<accession>A0A1G6RXN8</accession>
<proteinExistence type="predicted"/>
<sequence length="192" mass="20900">MTPLPQIALNLQCSARLGRVESARLQPRGILAVALLLLAGVAASALPARVAESAPAEAEAIELTLPTLDHGVFDLSQQRGRWVVVNYWATWCAPCRKEMPELDALHREREDVEVLGLAFEEIEPADMRGFLADRPVSYPIAIVDVYSPPAAFEVPRGMPMTYLLDPQGRIAHRWLGPVTKAEIEARVAGSGG</sequence>
<evidence type="ECO:0000256" key="3">
    <source>
        <dbReference type="ARBA" id="ARBA00023157"/>
    </source>
</evidence>
<dbReference type="GO" id="GO:0015036">
    <property type="term" value="F:disulfide oxidoreductase activity"/>
    <property type="evidence" value="ECO:0007669"/>
    <property type="project" value="UniProtKB-ARBA"/>
</dbReference>
<feature type="domain" description="Thioredoxin" evidence="5">
    <location>
        <begin position="54"/>
        <end position="192"/>
    </location>
</feature>
<dbReference type="RefSeq" id="WP_091237617.1">
    <property type="nucleotide sequence ID" value="NZ_FNAG01000001.1"/>
</dbReference>
<dbReference type="Pfam" id="PF00578">
    <property type="entry name" value="AhpC-TSA"/>
    <property type="match status" value="1"/>
</dbReference>